<protein>
    <recommendedName>
        <fullName evidence="4">DUF948 domain-containing protein</fullName>
    </recommendedName>
</protein>
<dbReference type="Proteomes" id="UP000576550">
    <property type="component" value="Unassembled WGS sequence"/>
</dbReference>
<keyword evidence="1" id="KW-0472">Membrane</keyword>
<proteinExistence type="predicted"/>
<reference evidence="2 3" key="1">
    <citation type="journal article" date="2020" name="Biotechnol. Biofuels">
        <title>New insights from the biogas microbiome by comprehensive genome-resolved metagenomics of nearly 1600 species originating from multiple anaerobic digesters.</title>
        <authorList>
            <person name="Campanaro S."/>
            <person name="Treu L."/>
            <person name="Rodriguez-R L.M."/>
            <person name="Kovalovszki A."/>
            <person name="Ziels R.M."/>
            <person name="Maus I."/>
            <person name="Zhu X."/>
            <person name="Kougias P.G."/>
            <person name="Basile A."/>
            <person name="Luo G."/>
            <person name="Schluter A."/>
            <person name="Konstantinidis K.T."/>
            <person name="Angelidaki I."/>
        </authorList>
    </citation>
    <scope>NUCLEOTIDE SEQUENCE [LARGE SCALE GENOMIC DNA]</scope>
    <source>
        <strain evidence="2">AS05jafATM_89</strain>
    </source>
</reference>
<name>A0A832QDY7_9BACT</name>
<organism evidence="2 3">
    <name type="scientific">Candidatus Dojkabacteria bacterium</name>
    <dbReference type="NCBI Taxonomy" id="2099670"/>
    <lineage>
        <taxon>Bacteria</taxon>
        <taxon>Candidatus Dojkabacteria</taxon>
    </lineage>
</organism>
<evidence type="ECO:0008006" key="4">
    <source>
        <dbReference type="Google" id="ProtNLM"/>
    </source>
</evidence>
<gene>
    <name evidence="2" type="ORF">GX533_03515</name>
</gene>
<dbReference type="AlphaFoldDB" id="A0A832QDY7"/>
<keyword evidence="1" id="KW-1133">Transmembrane helix</keyword>
<evidence type="ECO:0000313" key="3">
    <source>
        <dbReference type="Proteomes" id="UP000576550"/>
    </source>
</evidence>
<feature type="transmembrane region" description="Helical" evidence="1">
    <location>
        <begin position="6"/>
        <end position="25"/>
    </location>
</feature>
<evidence type="ECO:0000313" key="2">
    <source>
        <dbReference type="EMBL" id="HHX99711.1"/>
    </source>
</evidence>
<evidence type="ECO:0000256" key="1">
    <source>
        <dbReference type="SAM" id="Phobius"/>
    </source>
</evidence>
<keyword evidence="1" id="KW-0812">Transmembrane</keyword>
<sequence length="93" mass="10119">METIPPLFWMLIVTLLTGLLSFILYQIGMFIKESRNTLKNVDSMVSDANSIVSTVKGTVEEVNDAIIKPIRGIGAGMSAISGFLSGLRGDREE</sequence>
<dbReference type="EMBL" id="DUTP01000006">
    <property type="protein sequence ID" value="HHX99711.1"/>
    <property type="molecule type" value="Genomic_DNA"/>
</dbReference>
<comment type="caution">
    <text evidence="2">The sequence shown here is derived from an EMBL/GenBank/DDBJ whole genome shotgun (WGS) entry which is preliminary data.</text>
</comment>
<accession>A0A832QDY7</accession>